<dbReference type="GO" id="GO:0043687">
    <property type="term" value="P:post-translational protein modification"/>
    <property type="evidence" value="ECO:0007669"/>
    <property type="project" value="TreeGrafter"/>
</dbReference>
<evidence type="ECO:0000256" key="12">
    <source>
        <dbReference type="ARBA" id="ARBA00022842"/>
    </source>
</evidence>
<comment type="cofactor">
    <cofactor evidence="1">
        <name>Mn(2+)</name>
        <dbReference type="ChEBI" id="CHEBI:29035"/>
    </cofactor>
</comment>
<feature type="domain" description="Oligosaccharyl transferase STT3 N-terminal" evidence="22">
    <location>
        <begin position="51"/>
        <end position="451"/>
    </location>
</feature>
<reference evidence="24" key="1">
    <citation type="submission" date="2021-01" db="EMBL/GenBank/DDBJ databases">
        <authorList>
            <person name="Kaushik A."/>
        </authorList>
    </citation>
    <scope>NUCLEOTIDE SEQUENCE</scope>
    <source>
        <strain evidence="24">AG3-T5</strain>
    </source>
</reference>
<dbReference type="Pfam" id="PF02516">
    <property type="entry name" value="STT3"/>
    <property type="match status" value="1"/>
</dbReference>
<evidence type="ECO:0000256" key="13">
    <source>
        <dbReference type="ARBA" id="ARBA00022989"/>
    </source>
</evidence>
<comment type="cofactor">
    <cofactor evidence="2">
        <name>Mg(2+)</name>
        <dbReference type="ChEBI" id="CHEBI:18420"/>
    </cofactor>
</comment>
<dbReference type="AlphaFoldDB" id="A0A8H3B2J7"/>
<evidence type="ECO:0000256" key="16">
    <source>
        <dbReference type="ARBA" id="ARBA00023211"/>
    </source>
</evidence>
<dbReference type="InterPro" id="IPR003674">
    <property type="entry name" value="Oligo_trans_STT3"/>
</dbReference>
<evidence type="ECO:0000256" key="15">
    <source>
        <dbReference type="ARBA" id="ARBA00023180"/>
    </source>
</evidence>
<comment type="similarity">
    <text evidence="5">Belongs to the STT3 family.</text>
</comment>
<evidence type="ECO:0000256" key="21">
    <source>
        <dbReference type="SAM" id="Phobius"/>
    </source>
</evidence>
<keyword evidence="13 21" id="KW-1133">Transmembrane helix</keyword>
<evidence type="ECO:0000259" key="22">
    <source>
        <dbReference type="Pfam" id="PF02516"/>
    </source>
</evidence>
<feature type="transmembrane region" description="Helical" evidence="21">
    <location>
        <begin position="392"/>
        <end position="412"/>
    </location>
</feature>
<evidence type="ECO:0000256" key="7">
    <source>
        <dbReference type="ARBA" id="ARBA00022676"/>
    </source>
</evidence>
<evidence type="ECO:0000256" key="4">
    <source>
        <dbReference type="ARBA" id="ARBA00004922"/>
    </source>
</evidence>
<dbReference type="Gene3D" id="3.40.50.12610">
    <property type="match status" value="1"/>
</dbReference>
<evidence type="ECO:0000256" key="17">
    <source>
        <dbReference type="ARBA" id="ARBA00048829"/>
    </source>
</evidence>
<evidence type="ECO:0000313" key="24">
    <source>
        <dbReference type="EMBL" id="CAE6445903.1"/>
    </source>
</evidence>
<keyword evidence="8" id="KW-0808">Transferase</keyword>
<name>A0A8H3B2J7_9AGAM</name>
<feature type="transmembrane region" description="Helical" evidence="21">
    <location>
        <begin position="116"/>
        <end position="136"/>
    </location>
</feature>
<evidence type="ECO:0000259" key="23">
    <source>
        <dbReference type="Pfam" id="PF21436"/>
    </source>
</evidence>
<evidence type="ECO:0000256" key="1">
    <source>
        <dbReference type="ARBA" id="ARBA00001936"/>
    </source>
</evidence>
<dbReference type="PANTHER" id="PTHR13872:SF1">
    <property type="entry name" value="DOLICHYL-DIPHOSPHOOLIGOSACCHARIDE--PROTEIN GLYCOSYLTRANSFERASE SUBUNIT STT3B"/>
    <property type="match status" value="1"/>
</dbReference>
<sequence>MPRHSGSAVVSNIAHLIPAHLFSYSTTGTMAVAYELPALSKEAVANTASLLRIVILVFISGAAIASRLFAVINFESIIHEFDPWFNYRATRVLAKDGFYEFWNWFDPTAWYPLGRVVGGTIYPGLMATSGLIYNFLHALHLPVDIRNICVMLAPAFSALTAYATYLFTKEMKDESAGLLAAIFIGIAPGYISRSVAGSYDNEAIAIFLLMFTFYLWIRALKQGSAFFGTLAAIFYFYMVAAWGGYAFITNMIPLHALALVLMGRYSSRLYVGYSSWYAIGTLASMQVPFVGFQPVRTSEHMGALGVFGLLQLIAFTELVRSHLPSKQFQLVLRASVGVSFILGTLALVVLTSKGWIAPWTGRFYSLWDTGYAKIHIPIIASVSEHQPTAWPAFFMDLNFLIFVFPVGVVLCFKELRDEHVFVIIYAVVASYFAGVMVRLMLTLTPCVCVSAAIAVSTLLDTYVDPEEPDAIEEAAAPTESDPPVTKKPKKKSTGKKTGIYGLDTRLAVIGNTVFLMLVFVMHCTWVTSNAYSSPSVVLASRGPDGSQNLIDDFREAYYWLRMNTPETSVVASWWDYGYQIAGMADRPTLVDNNTWNNTHIATVGKIMASPEDKAYPILRQHDVDYVLVIFGGLIGYSGDDINKFLWMVRIAQGIWPDEIKEANYFTPRGEYKVDETASSAMKESVMYKTSYYRFAELYGGGQAVDRVRQQHLPKQGPTLDYLEEAFTSENWIVRIYKVKNEDPLGRDHKIANAFAAGKKRKRVRPASRRKTLVVDDA</sequence>
<evidence type="ECO:0000256" key="9">
    <source>
        <dbReference type="ARBA" id="ARBA00022692"/>
    </source>
</evidence>
<dbReference type="EC" id="2.4.99.18" evidence="6"/>
<dbReference type="UniPathway" id="UPA00378"/>
<feature type="transmembrane region" description="Helical" evidence="21">
    <location>
        <begin position="203"/>
        <end position="219"/>
    </location>
</feature>
<feature type="transmembrane region" description="Helical" evidence="21">
    <location>
        <begin position="50"/>
        <end position="72"/>
    </location>
</feature>
<feature type="transmembrane region" description="Helical" evidence="21">
    <location>
        <begin position="419"/>
        <end position="441"/>
    </location>
</feature>
<evidence type="ECO:0000256" key="10">
    <source>
        <dbReference type="ARBA" id="ARBA00022723"/>
    </source>
</evidence>
<evidence type="ECO:0000256" key="14">
    <source>
        <dbReference type="ARBA" id="ARBA00023136"/>
    </source>
</evidence>
<keyword evidence="15" id="KW-0325">Glycoprotein</keyword>
<evidence type="ECO:0000256" key="19">
    <source>
        <dbReference type="ARBA" id="ARBA00067960"/>
    </source>
</evidence>
<evidence type="ECO:0000256" key="11">
    <source>
        <dbReference type="ARBA" id="ARBA00022824"/>
    </source>
</evidence>
<keyword evidence="9 21" id="KW-0812">Transmembrane</keyword>
<organism evidence="24 25">
    <name type="scientific">Rhizoctonia solani</name>
    <dbReference type="NCBI Taxonomy" id="456999"/>
    <lineage>
        <taxon>Eukaryota</taxon>
        <taxon>Fungi</taxon>
        <taxon>Dikarya</taxon>
        <taxon>Basidiomycota</taxon>
        <taxon>Agaricomycotina</taxon>
        <taxon>Agaricomycetes</taxon>
        <taxon>Cantharellales</taxon>
        <taxon>Ceratobasidiaceae</taxon>
        <taxon>Rhizoctonia</taxon>
    </lineage>
</organism>
<feature type="transmembrane region" description="Helical" evidence="21">
    <location>
        <begin position="269"/>
        <end position="289"/>
    </location>
</feature>
<evidence type="ECO:0000256" key="2">
    <source>
        <dbReference type="ARBA" id="ARBA00001946"/>
    </source>
</evidence>
<dbReference type="Proteomes" id="UP000663841">
    <property type="component" value="Unassembled WGS sequence"/>
</dbReference>
<comment type="pathway">
    <text evidence="4">Protein modification; protein glycosylation.</text>
</comment>
<dbReference type="PANTHER" id="PTHR13872">
    <property type="entry name" value="DOLICHYL-DIPHOSPHOOLIGOSACCHARIDE--PROTEIN GLYCOSYLTRANSFERASE SUBUNIT"/>
    <property type="match status" value="1"/>
</dbReference>
<evidence type="ECO:0000256" key="8">
    <source>
        <dbReference type="ARBA" id="ARBA00022679"/>
    </source>
</evidence>
<evidence type="ECO:0000256" key="5">
    <source>
        <dbReference type="ARBA" id="ARBA00010810"/>
    </source>
</evidence>
<comment type="subcellular location">
    <subcellularLocation>
        <location evidence="3">Endoplasmic reticulum membrane</location>
        <topology evidence="3">Multi-pass membrane protein</topology>
    </subcellularLocation>
</comment>
<keyword evidence="11" id="KW-0256">Endoplasmic reticulum</keyword>
<feature type="transmembrane region" description="Helical" evidence="21">
    <location>
        <begin position="225"/>
        <end position="248"/>
    </location>
</feature>
<comment type="function">
    <text evidence="18">Catalytic subunit of the oligosaccharyl transferase (OST) complex that catalyzes the initial transfer of a defined glycan (Glc(3)Man(9)GlcNAc(2) in eukaryotes) from the lipid carrier dolichol-pyrophosphate to an asparagine residue within an Asn-X-Ser/Thr consensus motif in nascent polypeptide chains, the first step in protein N-glycosylation. N-glycosylation occurs cotranslationally and the complex associates with the Sec61 complex at the channel-forming translocon complex that mediates protein translocation across the endoplasmic reticulum (ER). All subunits are required for a maximal enzyme activity. This subunit contains the active site and the acceptor peptide and donor lipid-linked oligosaccharide (LLO) binding pockets.</text>
</comment>
<accession>A0A8H3B2J7</accession>
<dbReference type="InterPro" id="IPR048307">
    <property type="entry name" value="STT3_N"/>
</dbReference>
<evidence type="ECO:0000256" key="18">
    <source>
        <dbReference type="ARBA" id="ARBA00059243"/>
    </source>
</evidence>
<dbReference type="GO" id="GO:0018279">
    <property type="term" value="P:protein N-linked glycosylation via asparagine"/>
    <property type="evidence" value="ECO:0007669"/>
    <property type="project" value="TreeGrafter"/>
</dbReference>
<keyword evidence="14 21" id="KW-0472">Membrane</keyword>
<evidence type="ECO:0000256" key="3">
    <source>
        <dbReference type="ARBA" id="ARBA00004477"/>
    </source>
</evidence>
<comment type="catalytic activity">
    <reaction evidence="17">
        <text>a di-trans,poly-cis-dolichyl diphosphooligosaccharide + L-asparaginyl-[protein] = N(4)-(oligosaccharide-(1-&gt;4)-N-acetyl-beta-D-glucosaminyl-(1-&gt;4)-N-acetyl-beta-D-glucosaminyl)-L-asparaginyl-[protein] + a di-trans,poly-cis-dolichyl diphosphate + H(+)</text>
        <dbReference type="Rhea" id="RHEA:22980"/>
        <dbReference type="Rhea" id="RHEA-COMP:12804"/>
        <dbReference type="Rhea" id="RHEA-COMP:12805"/>
        <dbReference type="Rhea" id="RHEA-COMP:19506"/>
        <dbReference type="Rhea" id="RHEA-COMP:19509"/>
        <dbReference type="ChEBI" id="CHEBI:15378"/>
        <dbReference type="ChEBI" id="CHEBI:50347"/>
        <dbReference type="ChEBI" id="CHEBI:57497"/>
        <dbReference type="ChEBI" id="CHEBI:57570"/>
        <dbReference type="ChEBI" id="CHEBI:132529"/>
        <dbReference type="EC" id="2.4.99.18"/>
    </reaction>
</comment>
<dbReference type="InterPro" id="IPR048999">
    <property type="entry name" value="STT3-PglB_core"/>
</dbReference>
<feature type="region of interest" description="Disordered" evidence="20">
    <location>
        <begin position="473"/>
        <end position="494"/>
    </location>
</feature>
<keyword evidence="7" id="KW-0328">Glycosyltransferase</keyword>
<feature type="transmembrane region" description="Helical" evidence="21">
    <location>
        <begin position="331"/>
        <end position="356"/>
    </location>
</feature>
<keyword evidence="12" id="KW-0460">Magnesium</keyword>
<evidence type="ECO:0000256" key="20">
    <source>
        <dbReference type="SAM" id="MobiDB-lite"/>
    </source>
</evidence>
<dbReference type="FunFam" id="3.40.50.12610:FF:000001">
    <property type="entry name" value="Dolichyl-diphosphooligosaccharide--protein glycosyltransferase subunit STT3B"/>
    <property type="match status" value="1"/>
</dbReference>
<dbReference type="GO" id="GO:0008250">
    <property type="term" value="C:oligosaccharyltransferase complex"/>
    <property type="evidence" value="ECO:0007669"/>
    <property type="project" value="UniProtKB-ARBA"/>
</dbReference>
<evidence type="ECO:0000313" key="25">
    <source>
        <dbReference type="Proteomes" id="UP000663841"/>
    </source>
</evidence>
<dbReference type="GO" id="GO:0004579">
    <property type="term" value="F:dolichyl-diphosphooligosaccharide-protein glycotransferase activity"/>
    <property type="evidence" value="ECO:0007669"/>
    <property type="project" value="UniProtKB-EC"/>
</dbReference>
<dbReference type="Pfam" id="PF21436">
    <property type="entry name" value="STT3-PglB_core"/>
    <property type="match status" value="1"/>
</dbReference>
<keyword evidence="10" id="KW-0479">Metal-binding</keyword>
<feature type="domain" description="STT3/PglB/AglB core" evidence="23">
    <location>
        <begin position="568"/>
        <end position="619"/>
    </location>
</feature>
<gene>
    <name evidence="24" type="ORF">RDB_LOCUS111581</name>
</gene>
<keyword evidence="16" id="KW-0464">Manganese</keyword>
<protein>
    <recommendedName>
        <fullName evidence="19">Dolichyl-diphosphooligosaccharide--protein glycosyltransferase subunit STT3</fullName>
        <ecNumber evidence="6">2.4.99.18</ecNumber>
    </recommendedName>
</protein>
<dbReference type="EMBL" id="CAJMWW010000114">
    <property type="protein sequence ID" value="CAE6445903.1"/>
    <property type="molecule type" value="Genomic_DNA"/>
</dbReference>
<dbReference type="GO" id="GO:0046872">
    <property type="term" value="F:metal ion binding"/>
    <property type="evidence" value="ECO:0007669"/>
    <property type="project" value="UniProtKB-KW"/>
</dbReference>
<feature type="transmembrane region" description="Helical" evidence="21">
    <location>
        <begin position="301"/>
        <end position="319"/>
    </location>
</feature>
<comment type="caution">
    <text evidence="24">The sequence shown here is derived from an EMBL/GenBank/DDBJ whole genome shotgun (WGS) entry which is preliminary data.</text>
</comment>
<proteinExistence type="inferred from homology"/>
<feature type="transmembrane region" description="Helical" evidence="21">
    <location>
        <begin position="148"/>
        <end position="168"/>
    </location>
</feature>
<feature type="transmembrane region" description="Helical" evidence="21">
    <location>
        <begin position="174"/>
        <end position="191"/>
    </location>
</feature>
<evidence type="ECO:0000256" key="6">
    <source>
        <dbReference type="ARBA" id="ARBA00012605"/>
    </source>
</evidence>